<accession>A0A239CAR6</accession>
<feature type="domain" description="4Fe-4S ferredoxin-type" evidence="1">
    <location>
        <begin position="221"/>
        <end position="250"/>
    </location>
</feature>
<protein>
    <recommendedName>
        <fullName evidence="1">4Fe-4S ferredoxin-type domain-containing protein</fullName>
    </recommendedName>
</protein>
<feature type="domain" description="4Fe-4S ferredoxin-type" evidence="1">
    <location>
        <begin position="187"/>
        <end position="216"/>
    </location>
</feature>
<gene>
    <name evidence="2" type="ORF">SAMN04488503_3049</name>
</gene>
<dbReference type="OrthoDB" id="9781559at2"/>
<evidence type="ECO:0000313" key="2">
    <source>
        <dbReference type="EMBL" id="SNS17326.1"/>
    </source>
</evidence>
<evidence type="ECO:0000259" key="1">
    <source>
        <dbReference type="PROSITE" id="PS51379"/>
    </source>
</evidence>
<dbReference type="EMBL" id="FZOC01000007">
    <property type="protein sequence ID" value="SNS17326.1"/>
    <property type="molecule type" value="Genomic_DNA"/>
</dbReference>
<reference evidence="2 3" key="1">
    <citation type="submission" date="2017-06" db="EMBL/GenBank/DDBJ databases">
        <authorList>
            <person name="Kim H.J."/>
            <person name="Triplett B.A."/>
        </authorList>
    </citation>
    <scope>NUCLEOTIDE SEQUENCE [LARGE SCALE GENOMIC DNA]</scope>
    <source>
        <strain evidence="2 3">DSM 13116</strain>
    </source>
</reference>
<dbReference type="InterPro" id="IPR007160">
    <property type="entry name" value="DUF362"/>
</dbReference>
<dbReference type="Gene3D" id="3.30.70.20">
    <property type="match status" value="1"/>
</dbReference>
<sequence length="374" mass="39386">MTSPVYFWNLRASLKAPYAERIRRLLARVGFAGHVEGGELTAIKIHFGERGVTSHVQPLMLKPVVDFLVKAGARPFLTDASTLYVGQRGEAVSHAMQAALHGFDPLLLGAPVIIADGLKGASQTALPVRGGKHFTEAFIAADIAGADLLVSVNHAKGHELAGFGGALKNIGMGAASKQGKMQQHVSTGPLVVIDNCKGCGACVSMCAARALSLADAPDGGKKIRLDAARCVGCGACFLACRHGGLEIDWKTDVAAFLERMMEYAAAILVGRAKPSLHISFVTNVTPDCDCMGFSDACICPDVGVLASLDPVAIDQASIDLINQAEPLWPSHLPKGLKPGDDKLRALHPHLPPAFGLDYAESLGLGTRRYELVAL</sequence>
<evidence type="ECO:0000313" key="3">
    <source>
        <dbReference type="Proteomes" id="UP000198324"/>
    </source>
</evidence>
<name>A0A239CAR6_9BACT</name>
<dbReference type="Proteomes" id="UP000198324">
    <property type="component" value="Unassembled WGS sequence"/>
</dbReference>
<proteinExistence type="predicted"/>
<organism evidence="2 3">
    <name type="scientific">Humidesulfovibrio mexicanus</name>
    <dbReference type="NCBI Taxonomy" id="147047"/>
    <lineage>
        <taxon>Bacteria</taxon>
        <taxon>Pseudomonadati</taxon>
        <taxon>Thermodesulfobacteriota</taxon>
        <taxon>Desulfovibrionia</taxon>
        <taxon>Desulfovibrionales</taxon>
        <taxon>Desulfovibrionaceae</taxon>
        <taxon>Humidesulfovibrio</taxon>
    </lineage>
</organism>
<dbReference type="Pfam" id="PF04015">
    <property type="entry name" value="DUF362"/>
    <property type="match status" value="1"/>
</dbReference>
<dbReference type="PROSITE" id="PS51379">
    <property type="entry name" value="4FE4S_FER_2"/>
    <property type="match status" value="2"/>
</dbReference>
<dbReference type="AlphaFoldDB" id="A0A239CAR6"/>
<dbReference type="RefSeq" id="WP_089275237.1">
    <property type="nucleotide sequence ID" value="NZ_FZOC01000007.1"/>
</dbReference>
<dbReference type="InterPro" id="IPR017896">
    <property type="entry name" value="4Fe4S_Fe-S-bd"/>
</dbReference>
<dbReference type="SUPFAM" id="SSF54862">
    <property type="entry name" value="4Fe-4S ferredoxins"/>
    <property type="match status" value="1"/>
</dbReference>
<keyword evidence="3" id="KW-1185">Reference proteome</keyword>
<dbReference type="Pfam" id="PF12838">
    <property type="entry name" value="Fer4_7"/>
    <property type="match status" value="1"/>
</dbReference>